<name>V7CLM2_PHAVU</name>
<keyword evidence="4" id="KW-1185">Reference proteome</keyword>
<dbReference type="AlphaFoldDB" id="V7CLM2"/>
<keyword evidence="1" id="KW-1133">Transmembrane helix</keyword>
<feature type="domain" description="PGG" evidence="2">
    <location>
        <begin position="411"/>
        <end position="524"/>
    </location>
</feature>
<feature type="transmembrane region" description="Helical" evidence="1">
    <location>
        <begin position="457"/>
        <end position="480"/>
    </location>
</feature>
<dbReference type="Pfam" id="PF13962">
    <property type="entry name" value="PGG"/>
    <property type="match status" value="1"/>
</dbReference>
<feature type="transmembrane region" description="Helical" evidence="1">
    <location>
        <begin position="418"/>
        <end position="437"/>
    </location>
</feature>
<reference evidence="4" key="1">
    <citation type="journal article" date="2014" name="Nat. Genet.">
        <title>A reference genome for common bean and genome-wide analysis of dual domestications.</title>
        <authorList>
            <person name="Schmutz J."/>
            <person name="McClean P.E."/>
            <person name="Mamidi S."/>
            <person name="Wu G.A."/>
            <person name="Cannon S.B."/>
            <person name="Grimwood J."/>
            <person name="Jenkins J."/>
            <person name="Shu S."/>
            <person name="Song Q."/>
            <person name="Chavarro C."/>
            <person name="Torres-Torres M."/>
            <person name="Geffroy V."/>
            <person name="Moghaddam S.M."/>
            <person name="Gao D."/>
            <person name="Abernathy B."/>
            <person name="Barry K."/>
            <person name="Blair M."/>
            <person name="Brick M.A."/>
            <person name="Chovatia M."/>
            <person name="Gepts P."/>
            <person name="Goodstein D.M."/>
            <person name="Gonzales M."/>
            <person name="Hellsten U."/>
            <person name="Hyten D.L."/>
            <person name="Jia G."/>
            <person name="Kelly J.D."/>
            <person name="Kudrna D."/>
            <person name="Lee R."/>
            <person name="Richard M.M."/>
            <person name="Miklas P.N."/>
            <person name="Osorno J.M."/>
            <person name="Rodrigues J."/>
            <person name="Thareau V."/>
            <person name="Urrea C.A."/>
            <person name="Wang M."/>
            <person name="Yu Y."/>
            <person name="Zhang M."/>
            <person name="Wing R.A."/>
            <person name="Cregan P.B."/>
            <person name="Rokhsar D.S."/>
            <person name="Jackson S.A."/>
        </authorList>
    </citation>
    <scope>NUCLEOTIDE SEQUENCE [LARGE SCALE GENOMIC DNA]</scope>
    <source>
        <strain evidence="4">cv. G19833</strain>
    </source>
</reference>
<dbReference type="GO" id="GO:0016020">
    <property type="term" value="C:membrane"/>
    <property type="evidence" value="ECO:0007669"/>
    <property type="project" value="TreeGrafter"/>
</dbReference>
<feature type="transmembrane region" description="Helical" evidence="1">
    <location>
        <begin position="532"/>
        <end position="556"/>
    </location>
</feature>
<dbReference type="Gramene" id="ESW30233">
    <property type="protein sequence ID" value="ESW30233"/>
    <property type="gene ID" value="PHAVU_002G135800g"/>
</dbReference>
<evidence type="ECO:0000256" key="1">
    <source>
        <dbReference type="SAM" id="Phobius"/>
    </source>
</evidence>
<dbReference type="eggNOG" id="KOG0504">
    <property type="taxonomic scope" value="Eukaryota"/>
</dbReference>
<gene>
    <name evidence="3" type="ORF">PHAVU_002G135800g</name>
</gene>
<feature type="transmembrane region" description="Helical" evidence="1">
    <location>
        <begin position="500"/>
        <end position="526"/>
    </location>
</feature>
<sequence>MVERKGGQKLLIMKTKGGEIPILLSAAKGYKEMTRYLYSQTPLEAFVDKNSHTGVLLLARCITAEIFDVALSLIHRIPHLPLTHESDDGLRPLYALAHMPSAFPSGTGFGRLQQLIYDTLRLERLEVQNFRRVRVNLFGISIDYCGKSIGIVADDTEVEGLRVAQEEHQFKTSITDLKSSSIITQSISSIVSLGRLCELALNFPPIRLLGRVLIFVYLLFQNHILLKFSAGIREIYQQKKTHLVVLEILNCMCDRVSEYEESQLREASAYDAMLQAAKFGIIEFIDKMRKTNPDLLWAIDRNKRGIFSHAILNRRKDVFRLINSLNGRKEIIRCSADVFGNTLLHLAAYLGPSSDLDKRAGAALQMQRELQWFKVVEEIVHPKCKEEKNGDGKKPREIFSESHGEMLKAGEKWAKDTASSFTLVGTLIITIMFAAAFSVPGGSNQDTGVPIFFRDQIFTLFIIADAVSLFTSSTSVLLFIGILTSRYAQKDFLKTLPLKLLCGLVALFSSVVSMMVAFCASLAMMLQGNQRLVIAAMSLGTIPVIVLVPSQLRLFLEIFNSTMHARYIKGRKPSL</sequence>
<dbReference type="InterPro" id="IPR026961">
    <property type="entry name" value="PGG_dom"/>
</dbReference>
<proteinExistence type="predicted"/>
<protein>
    <recommendedName>
        <fullName evidence="2">PGG domain-containing protein</fullName>
    </recommendedName>
</protein>
<dbReference type="OMA" id="FEICMST"/>
<dbReference type="OrthoDB" id="1431907at2759"/>
<dbReference type="PANTHER" id="PTHR24177:SF329">
    <property type="entry name" value="ANKYRIN REPEAT PROTEIN"/>
    <property type="match status" value="1"/>
</dbReference>
<evidence type="ECO:0000313" key="3">
    <source>
        <dbReference type="EMBL" id="ESW30233.1"/>
    </source>
</evidence>
<feature type="transmembrane region" description="Helical" evidence="1">
    <location>
        <begin position="208"/>
        <end position="230"/>
    </location>
</feature>
<dbReference type="PANTHER" id="PTHR24177">
    <property type="entry name" value="CASKIN"/>
    <property type="match status" value="1"/>
</dbReference>
<dbReference type="Proteomes" id="UP000000226">
    <property type="component" value="Chromosome 2"/>
</dbReference>
<accession>V7CLM2</accession>
<dbReference type="STRING" id="3885.V7CLM2"/>
<dbReference type="EMBL" id="CM002289">
    <property type="protein sequence ID" value="ESW30233.1"/>
    <property type="molecule type" value="Genomic_DNA"/>
</dbReference>
<keyword evidence="1" id="KW-0472">Membrane</keyword>
<evidence type="ECO:0000313" key="4">
    <source>
        <dbReference type="Proteomes" id="UP000000226"/>
    </source>
</evidence>
<organism evidence="3 4">
    <name type="scientific">Phaseolus vulgaris</name>
    <name type="common">Kidney bean</name>
    <name type="synonym">French bean</name>
    <dbReference type="NCBI Taxonomy" id="3885"/>
    <lineage>
        <taxon>Eukaryota</taxon>
        <taxon>Viridiplantae</taxon>
        <taxon>Streptophyta</taxon>
        <taxon>Embryophyta</taxon>
        <taxon>Tracheophyta</taxon>
        <taxon>Spermatophyta</taxon>
        <taxon>Magnoliopsida</taxon>
        <taxon>eudicotyledons</taxon>
        <taxon>Gunneridae</taxon>
        <taxon>Pentapetalae</taxon>
        <taxon>rosids</taxon>
        <taxon>fabids</taxon>
        <taxon>Fabales</taxon>
        <taxon>Fabaceae</taxon>
        <taxon>Papilionoideae</taxon>
        <taxon>50 kb inversion clade</taxon>
        <taxon>NPAAA clade</taxon>
        <taxon>indigoferoid/millettioid clade</taxon>
        <taxon>Phaseoleae</taxon>
        <taxon>Phaseolus</taxon>
    </lineage>
</organism>
<keyword evidence="1" id="KW-0812">Transmembrane</keyword>
<evidence type="ECO:0000259" key="2">
    <source>
        <dbReference type="Pfam" id="PF13962"/>
    </source>
</evidence>